<dbReference type="AlphaFoldDB" id="A0A1L9SX73"/>
<dbReference type="Proteomes" id="UP000184188">
    <property type="component" value="Unassembled WGS sequence"/>
</dbReference>
<feature type="compositionally biased region" description="Low complexity" evidence="1">
    <location>
        <begin position="16"/>
        <end position="29"/>
    </location>
</feature>
<keyword evidence="3" id="KW-1185">Reference proteome</keyword>
<dbReference type="GeneID" id="34614837"/>
<feature type="compositionally biased region" description="Basic and acidic residues" evidence="1">
    <location>
        <begin position="39"/>
        <end position="54"/>
    </location>
</feature>
<accession>A0A1L9SX73</accession>
<feature type="region of interest" description="Disordered" evidence="1">
    <location>
        <begin position="190"/>
        <end position="233"/>
    </location>
</feature>
<name>A0A1L9SX73_9EURO</name>
<organism evidence="2 3">
    <name type="scientific">Penicilliopsis zonata CBS 506.65</name>
    <dbReference type="NCBI Taxonomy" id="1073090"/>
    <lineage>
        <taxon>Eukaryota</taxon>
        <taxon>Fungi</taxon>
        <taxon>Dikarya</taxon>
        <taxon>Ascomycota</taxon>
        <taxon>Pezizomycotina</taxon>
        <taxon>Eurotiomycetes</taxon>
        <taxon>Eurotiomycetidae</taxon>
        <taxon>Eurotiales</taxon>
        <taxon>Aspergillaceae</taxon>
        <taxon>Penicilliopsis</taxon>
    </lineage>
</organism>
<evidence type="ECO:0008006" key="4">
    <source>
        <dbReference type="Google" id="ProtNLM"/>
    </source>
</evidence>
<protein>
    <recommendedName>
        <fullName evidence="4">Anaphase-promoting complex subunit 11 RING-H2 finger domain-containing protein</fullName>
    </recommendedName>
</protein>
<dbReference type="OrthoDB" id="1681166at2759"/>
<reference evidence="3" key="1">
    <citation type="journal article" date="2017" name="Genome Biol.">
        <title>Comparative genomics reveals high biological diversity and specific adaptations in the industrially and medically important fungal genus Aspergillus.</title>
        <authorList>
            <person name="de Vries R.P."/>
            <person name="Riley R."/>
            <person name="Wiebenga A."/>
            <person name="Aguilar-Osorio G."/>
            <person name="Amillis S."/>
            <person name="Uchima C.A."/>
            <person name="Anderluh G."/>
            <person name="Asadollahi M."/>
            <person name="Askin M."/>
            <person name="Barry K."/>
            <person name="Battaglia E."/>
            <person name="Bayram O."/>
            <person name="Benocci T."/>
            <person name="Braus-Stromeyer S.A."/>
            <person name="Caldana C."/>
            <person name="Canovas D."/>
            <person name="Cerqueira G.C."/>
            <person name="Chen F."/>
            <person name="Chen W."/>
            <person name="Choi C."/>
            <person name="Clum A."/>
            <person name="Dos Santos R.A."/>
            <person name="Damasio A.R."/>
            <person name="Diallinas G."/>
            <person name="Emri T."/>
            <person name="Fekete E."/>
            <person name="Flipphi M."/>
            <person name="Freyberg S."/>
            <person name="Gallo A."/>
            <person name="Gournas C."/>
            <person name="Habgood R."/>
            <person name="Hainaut M."/>
            <person name="Harispe M.L."/>
            <person name="Henrissat B."/>
            <person name="Hilden K.S."/>
            <person name="Hope R."/>
            <person name="Hossain A."/>
            <person name="Karabika E."/>
            <person name="Karaffa L."/>
            <person name="Karanyi Z."/>
            <person name="Krasevec N."/>
            <person name="Kuo A."/>
            <person name="Kusch H."/>
            <person name="LaButti K."/>
            <person name="Lagendijk E.L."/>
            <person name="Lapidus A."/>
            <person name="Levasseur A."/>
            <person name="Lindquist E."/>
            <person name="Lipzen A."/>
            <person name="Logrieco A.F."/>
            <person name="MacCabe A."/>
            <person name="Maekelae M.R."/>
            <person name="Malavazi I."/>
            <person name="Melin P."/>
            <person name="Meyer V."/>
            <person name="Mielnichuk N."/>
            <person name="Miskei M."/>
            <person name="Molnar A.P."/>
            <person name="Mule G."/>
            <person name="Ngan C.Y."/>
            <person name="Orejas M."/>
            <person name="Orosz E."/>
            <person name="Ouedraogo J.P."/>
            <person name="Overkamp K.M."/>
            <person name="Park H.-S."/>
            <person name="Perrone G."/>
            <person name="Piumi F."/>
            <person name="Punt P.J."/>
            <person name="Ram A.F."/>
            <person name="Ramon A."/>
            <person name="Rauscher S."/>
            <person name="Record E."/>
            <person name="Riano-Pachon D.M."/>
            <person name="Robert V."/>
            <person name="Roehrig J."/>
            <person name="Ruller R."/>
            <person name="Salamov A."/>
            <person name="Salih N.S."/>
            <person name="Samson R.A."/>
            <person name="Sandor E."/>
            <person name="Sanguinetti M."/>
            <person name="Schuetze T."/>
            <person name="Sepcic K."/>
            <person name="Shelest E."/>
            <person name="Sherlock G."/>
            <person name="Sophianopoulou V."/>
            <person name="Squina F.M."/>
            <person name="Sun H."/>
            <person name="Susca A."/>
            <person name="Todd R.B."/>
            <person name="Tsang A."/>
            <person name="Unkles S.E."/>
            <person name="van de Wiele N."/>
            <person name="van Rossen-Uffink D."/>
            <person name="Oliveira J.V."/>
            <person name="Vesth T.C."/>
            <person name="Visser J."/>
            <person name="Yu J.-H."/>
            <person name="Zhou M."/>
            <person name="Andersen M.R."/>
            <person name="Archer D.B."/>
            <person name="Baker S.E."/>
            <person name="Benoit I."/>
            <person name="Brakhage A.A."/>
            <person name="Braus G.H."/>
            <person name="Fischer R."/>
            <person name="Frisvad J.C."/>
            <person name="Goldman G.H."/>
            <person name="Houbraken J."/>
            <person name="Oakley B."/>
            <person name="Pocsi I."/>
            <person name="Scazzocchio C."/>
            <person name="Seiboth B."/>
            <person name="vanKuyk P.A."/>
            <person name="Wortman J."/>
            <person name="Dyer P.S."/>
            <person name="Grigoriev I.V."/>
        </authorList>
    </citation>
    <scope>NUCLEOTIDE SEQUENCE [LARGE SCALE GENOMIC DNA]</scope>
    <source>
        <strain evidence="3">CBS 506.65</strain>
    </source>
</reference>
<feature type="region of interest" description="Disordered" evidence="1">
    <location>
        <begin position="139"/>
        <end position="178"/>
    </location>
</feature>
<evidence type="ECO:0000313" key="2">
    <source>
        <dbReference type="EMBL" id="OJJ51759.1"/>
    </source>
</evidence>
<feature type="region of interest" description="Disordered" evidence="1">
    <location>
        <begin position="1"/>
        <end position="89"/>
    </location>
</feature>
<dbReference type="STRING" id="1073090.A0A1L9SX73"/>
<dbReference type="EMBL" id="KV878336">
    <property type="protein sequence ID" value="OJJ51759.1"/>
    <property type="molecule type" value="Genomic_DNA"/>
</dbReference>
<feature type="compositionally biased region" description="Low complexity" evidence="1">
    <location>
        <begin position="190"/>
        <end position="201"/>
    </location>
</feature>
<sequence>MSSLPKNTGSAPRPPSSSSSKQSLRRPSSGTQQLPSRPRPIDRRSSAEEVDSHAVTDASPAPSHEAIEYTGSPNYETDAAHPDVPPSTTHSRFQPFFTLIEDAHSAEYFHPTVHYIFSDDDTDIITEAAFRVLEPGQDKGASALQRNSHPHEQDEAYTGEAELGNPEKPSLLPPPIPGVRENYIILDMEPSPSSEQQQSIQSGGGDVGPTSTTAAGGVRSISTSPATQLPPPAQYSAPFRVTAAHSLTPAWQVLDTAVLPAPTFENGSSGEQAGNSGIMLKIQGTAGLPAGIKERERGTGSQRLEDMMDQFAKRMRELRHVIEAGEPPTSAAEEDQHNEDQHDSPGLINQGDHPEQSLLPDVI</sequence>
<feature type="region of interest" description="Disordered" evidence="1">
    <location>
        <begin position="316"/>
        <end position="363"/>
    </location>
</feature>
<feature type="compositionally biased region" description="Polar residues" evidence="1">
    <location>
        <begin position="209"/>
        <end position="227"/>
    </location>
</feature>
<evidence type="ECO:0000313" key="3">
    <source>
        <dbReference type="Proteomes" id="UP000184188"/>
    </source>
</evidence>
<evidence type="ECO:0000256" key="1">
    <source>
        <dbReference type="SAM" id="MobiDB-lite"/>
    </source>
</evidence>
<dbReference type="VEuPathDB" id="FungiDB:ASPZODRAFT_463418"/>
<feature type="compositionally biased region" description="Basic and acidic residues" evidence="1">
    <location>
        <begin position="334"/>
        <end position="343"/>
    </location>
</feature>
<gene>
    <name evidence="2" type="ORF">ASPZODRAFT_463418</name>
</gene>
<proteinExistence type="predicted"/>
<dbReference type="RefSeq" id="XP_022586269.1">
    <property type="nucleotide sequence ID" value="XM_022728373.1"/>
</dbReference>